<keyword evidence="8" id="KW-0472">Membrane</keyword>
<dbReference type="InterPro" id="IPR050173">
    <property type="entry name" value="ABC_transporter_C-like"/>
</dbReference>
<dbReference type="SMART" id="SM00382">
    <property type="entry name" value="AAA"/>
    <property type="match status" value="1"/>
</dbReference>
<evidence type="ECO:0000256" key="2">
    <source>
        <dbReference type="ARBA" id="ARBA00022448"/>
    </source>
</evidence>
<dbReference type="Gene3D" id="3.40.50.300">
    <property type="entry name" value="P-loop containing nucleotide triphosphate hydrolases"/>
    <property type="match status" value="1"/>
</dbReference>
<dbReference type="GO" id="GO:0005524">
    <property type="term" value="F:ATP binding"/>
    <property type="evidence" value="ECO:0007669"/>
    <property type="project" value="UniProtKB-KW"/>
</dbReference>
<sequence length="292" mass="32785">MLSNMNSFERVVEYCEGIEQEQLDEDASGYLHWPSKGEIEIRNLTLAYHSKPDTDIIKDLHISIQAGEKIGVVGRTGSGKSTLAMSFFRLFEPKRGTIIIDDHDIRTVCLQALRRNISIISQEANVFTGTIRYNLTLGDFADEIIWQALDVVGLKSYVSELPQKLDHELTTNGGNLSFGQCQLLCLARVILRKPKVLILDEANSSIDLEADQKIQEVLRTHLKDTTVISIAHRLNSIADFDRVLVLEDGAMREYDSPYNLLLNDSSQFAEMVKSSGSSNARAIMEIARLQQK</sequence>
<keyword evidence="2" id="KW-0813">Transport</keyword>
<dbReference type="InterPro" id="IPR003593">
    <property type="entry name" value="AAA+_ATPase"/>
</dbReference>
<feature type="domain" description="ABC transporter" evidence="9">
    <location>
        <begin position="39"/>
        <end position="273"/>
    </location>
</feature>
<name>A0AAD5UDC7_9FUNG</name>
<evidence type="ECO:0000256" key="1">
    <source>
        <dbReference type="ARBA" id="ARBA00004128"/>
    </source>
</evidence>
<keyword evidence="5" id="KW-0547">Nucleotide-binding</keyword>
<protein>
    <submittedName>
        <fullName evidence="10">Multidrug resistance-associated protein 1</fullName>
    </submittedName>
</protein>
<dbReference type="GO" id="GO:0042626">
    <property type="term" value="F:ATPase-coupled transmembrane transporter activity"/>
    <property type="evidence" value="ECO:0007669"/>
    <property type="project" value="TreeGrafter"/>
</dbReference>
<dbReference type="FunFam" id="3.40.50.300:FF:000163">
    <property type="entry name" value="Multidrug resistance-associated protein member 4"/>
    <property type="match status" value="1"/>
</dbReference>
<keyword evidence="6" id="KW-0067">ATP-binding</keyword>
<dbReference type="InterPro" id="IPR003439">
    <property type="entry name" value="ABC_transporter-like_ATP-bd"/>
</dbReference>
<evidence type="ECO:0000256" key="6">
    <source>
        <dbReference type="ARBA" id="ARBA00022840"/>
    </source>
</evidence>
<organism evidence="10 11">
    <name type="scientific">Boothiomyces macroporosus</name>
    <dbReference type="NCBI Taxonomy" id="261099"/>
    <lineage>
        <taxon>Eukaryota</taxon>
        <taxon>Fungi</taxon>
        <taxon>Fungi incertae sedis</taxon>
        <taxon>Chytridiomycota</taxon>
        <taxon>Chytridiomycota incertae sedis</taxon>
        <taxon>Chytridiomycetes</taxon>
        <taxon>Rhizophydiales</taxon>
        <taxon>Terramycetaceae</taxon>
        <taxon>Boothiomyces</taxon>
    </lineage>
</organism>
<dbReference type="InterPro" id="IPR027417">
    <property type="entry name" value="P-loop_NTPase"/>
</dbReference>
<dbReference type="Proteomes" id="UP001210925">
    <property type="component" value="Unassembled WGS sequence"/>
</dbReference>
<evidence type="ECO:0000259" key="9">
    <source>
        <dbReference type="PROSITE" id="PS50893"/>
    </source>
</evidence>
<keyword evidence="4" id="KW-0677">Repeat</keyword>
<dbReference type="PROSITE" id="PS00211">
    <property type="entry name" value="ABC_TRANSPORTER_1"/>
    <property type="match status" value="1"/>
</dbReference>
<evidence type="ECO:0000256" key="7">
    <source>
        <dbReference type="ARBA" id="ARBA00022989"/>
    </source>
</evidence>
<evidence type="ECO:0000256" key="8">
    <source>
        <dbReference type="ARBA" id="ARBA00023136"/>
    </source>
</evidence>
<gene>
    <name evidence="10" type="primary">ABCC1_5</name>
    <name evidence="10" type="ORF">HK103_002064</name>
</gene>
<keyword evidence="11" id="KW-1185">Reference proteome</keyword>
<dbReference type="PANTHER" id="PTHR24223:SF443">
    <property type="entry name" value="MULTIDRUG-RESISTANCE LIKE PROTEIN 1, ISOFORM I"/>
    <property type="match status" value="1"/>
</dbReference>
<proteinExistence type="predicted"/>
<accession>A0AAD5UDC7</accession>
<dbReference type="PANTHER" id="PTHR24223">
    <property type="entry name" value="ATP-BINDING CASSETTE SUB-FAMILY C"/>
    <property type="match status" value="1"/>
</dbReference>
<evidence type="ECO:0000256" key="5">
    <source>
        <dbReference type="ARBA" id="ARBA00022741"/>
    </source>
</evidence>
<dbReference type="InterPro" id="IPR017871">
    <property type="entry name" value="ABC_transporter-like_CS"/>
</dbReference>
<dbReference type="GO" id="GO:0016887">
    <property type="term" value="F:ATP hydrolysis activity"/>
    <property type="evidence" value="ECO:0007669"/>
    <property type="project" value="InterPro"/>
</dbReference>
<dbReference type="CDD" id="cd03244">
    <property type="entry name" value="ABCC_MRP_domain2"/>
    <property type="match status" value="1"/>
</dbReference>
<comment type="caution">
    <text evidence="10">The sequence shown here is derived from an EMBL/GenBank/DDBJ whole genome shotgun (WGS) entry which is preliminary data.</text>
</comment>
<comment type="subcellular location">
    <subcellularLocation>
        <location evidence="1">Vacuole membrane</location>
        <topology evidence="1">Multi-pass membrane protein</topology>
    </subcellularLocation>
</comment>
<dbReference type="GO" id="GO:0000329">
    <property type="term" value="C:fungal-type vacuole membrane"/>
    <property type="evidence" value="ECO:0007669"/>
    <property type="project" value="UniProtKB-ARBA"/>
</dbReference>
<dbReference type="SUPFAM" id="SSF52540">
    <property type="entry name" value="P-loop containing nucleoside triphosphate hydrolases"/>
    <property type="match status" value="1"/>
</dbReference>
<dbReference type="PROSITE" id="PS50893">
    <property type="entry name" value="ABC_TRANSPORTER_2"/>
    <property type="match status" value="1"/>
</dbReference>
<evidence type="ECO:0000313" key="11">
    <source>
        <dbReference type="Proteomes" id="UP001210925"/>
    </source>
</evidence>
<evidence type="ECO:0000313" key="10">
    <source>
        <dbReference type="EMBL" id="KAJ3251787.1"/>
    </source>
</evidence>
<dbReference type="Pfam" id="PF00005">
    <property type="entry name" value="ABC_tran"/>
    <property type="match status" value="1"/>
</dbReference>
<dbReference type="EMBL" id="JADGKB010000167">
    <property type="protein sequence ID" value="KAJ3251787.1"/>
    <property type="molecule type" value="Genomic_DNA"/>
</dbReference>
<evidence type="ECO:0000256" key="3">
    <source>
        <dbReference type="ARBA" id="ARBA00022692"/>
    </source>
</evidence>
<keyword evidence="7" id="KW-1133">Transmembrane helix</keyword>
<reference evidence="10" key="1">
    <citation type="submission" date="2020-05" db="EMBL/GenBank/DDBJ databases">
        <title>Phylogenomic resolution of chytrid fungi.</title>
        <authorList>
            <person name="Stajich J.E."/>
            <person name="Amses K."/>
            <person name="Simmons R."/>
            <person name="Seto K."/>
            <person name="Myers J."/>
            <person name="Bonds A."/>
            <person name="Quandt C.A."/>
            <person name="Barry K."/>
            <person name="Liu P."/>
            <person name="Grigoriev I."/>
            <person name="Longcore J.E."/>
            <person name="James T.Y."/>
        </authorList>
    </citation>
    <scope>NUCLEOTIDE SEQUENCE</scope>
    <source>
        <strain evidence="10">PLAUS21</strain>
    </source>
</reference>
<keyword evidence="3" id="KW-0812">Transmembrane</keyword>
<evidence type="ECO:0000256" key="4">
    <source>
        <dbReference type="ARBA" id="ARBA00022737"/>
    </source>
</evidence>
<dbReference type="AlphaFoldDB" id="A0AAD5UDC7"/>